<organism evidence="9 10">
    <name type="scientific">Cinnamomum micranthum f. kanehirae</name>
    <dbReference type="NCBI Taxonomy" id="337451"/>
    <lineage>
        <taxon>Eukaryota</taxon>
        <taxon>Viridiplantae</taxon>
        <taxon>Streptophyta</taxon>
        <taxon>Embryophyta</taxon>
        <taxon>Tracheophyta</taxon>
        <taxon>Spermatophyta</taxon>
        <taxon>Magnoliopsida</taxon>
        <taxon>Magnoliidae</taxon>
        <taxon>Laurales</taxon>
        <taxon>Lauraceae</taxon>
        <taxon>Cinnamomum</taxon>
    </lineage>
</organism>
<evidence type="ECO:0000259" key="7">
    <source>
        <dbReference type="PROSITE" id="PS51369"/>
    </source>
</evidence>
<dbReference type="AlphaFoldDB" id="A0A3S3N936"/>
<evidence type="ECO:0000256" key="2">
    <source>
        <dbReference type="ARBA" id="ARBA00023015"/>
    </source>
</evidence>
<dbReference type="InterPro" id="IPR017887">
    <property type="entry name" value="TF_TCP_subgr"/>
</dbReference>
<dbReference type="InterPro" id="IPR017888">
    <property type="entry name" value="CYC/TB1_R_domain"/>
</dbReference>
<comment type="subcellular location">
    <subcellularLocation>
        <location evidence="1">Nucleus</location>
    </subcellularLocation>
</comment>
<keyword evidence="2" id="KW-0805">Transcription regulation</keyword>
<keyword evidence="4" id="KW-0804">Transcription</keyword>
<feature type="region of interest" description="Disordered" evidence="6">
    <location>
        <begin position="120"/>
        <end position="148"/>
    </location>
</feature>
<dbReference type="GO" id="GO:0003700">
    <property type="term" value="F:DNA-binding transcription factor activity"/>
    <property type="evidence" value="ECO:0007669"/>
    <property type="project" value="InterPro"/>
</dbReference>
<evidence type="ECO:0000256" key="4">
    <source>
        <dbReference type="ARBA" id="ARBA00023163"/>
    </source>
</evidence>
<gene>
    <name evidence="9" type="ORF">CKAN_00338400</name>
</gene>
<feature type="domain" description="R" evidence="8">
    <location>
        <begin position="269"/>
        <end position="286"/>
    </location>
</feature>
<dbReference type="PANTHER" id="PTHR31072:SF87">
    <property type="entry name" value="TRANSCRIPTION FACTOR TCP12"/>
    <property type="match status" value="1"/>
</dbReference>
<sequence>MCSKPPMENNLSTWSMGCNQQRQMFPSNHGTIPYTFAEQCLFGHHTFPKDEPPSSFHFSPSLNHSNQVLAYNHELLSRQFTQFSHLPAAGNVITSVVGDGACYAAAASMKGSVATGMVSSSTTQNLSPNKTSPFCPKAAGRKRNSNRERHSKIITAQGLRDRRMRLSVDVAHEFFGLQDKLGFDKASKTVAWLLRKSKPAIKELYKSKSSRRAYPYSTSESEDMSGTDETTYPVVDQQDEDLKQKSLVPTPSKKGIQESQKATYCPIARESRAIARAKARERTKEKMTKSDIMDFPENWDMDSARTRSSCCDTPNMHLFTDF</sequence>
<dbReference type="OrthoDB" id="1896834at2759"/>
<keyword evidence="5" id="KW-0539">Nucleus</keyword>
<dbReference type="EMBL" id="QPKB01000001">
    <property type="protein sequence ID" value="RWR75021.1"/>
    <property type="molecule type" value="Genomic_DNA"/>
</dbReference>
<feature type="compositionally biased region" description="Polar residues" evidence="6">
    <location>
        <begin position="120"/>
        <end position="132"/>
    </location>
</feature>
<keyword evidence="10" id="KW-1185">Reference proteome</keyword>
<evidence type="ECO:0000256" key="6">
    <source>
        <dbReference type="SAM" id="MobiDB-lite"/>
    </source>
</evidence>
<dbReference type="Pfam" id="PF03634">
    <property type="entry name" value="TCP"/>
    <property type="match status" value="1"/>
</dbReference>
<dbReference type="PANTHER" id="PTHR31072">
    <property type="entry name" value="TRANSCRIPTION FACTOR TCP4-RELATED"/>
    <property type="match status" value="1"/>
</dbReference>
<dbReference type="GO" id="GO:2000032">
    <property type="term" value="P:regulation of secondary shoot formation"/>
    <property type="evidence" value="ECO:0007669"/>
    <property type="project" value="TreeGrafter"/>
</dbReference>
<reference evidence="9 10" key="1">
    <citation type="journal article" date="2019" name="Nat. Plants">
        <title>Stout camphor tree genome fills gaps in understanding of flowering plant genome evolution.</title>
        <authorList>
            <person name="Chaw S.M."/>
            <person name="Liu Y.C."/>
            <person name="Wu Y.W."/>
            <person name="Wang H.Y."/>
            <person name="Lin C.I."/>
            <person name="Wu C.S."/>
            <person name="Ke H.M."/>
            <person name="Chang L.Y."/>
            <person name="Hsu C.Y."/>
            <person name="Yang H.T."/>
            <person name="Sudianto E."/>
            <person name="Hsu M.H."/>
            <person name="Wu K.P."/>
            <person name="Wang L.N."/>
            <person name="Leebens-Mack J.H."/>
            <person name="Tsai I.J."/>
        </authorList>
    </citation>
    <scope>NUCLEOTIDE SEQUENCE [LARGE SCALE GENOMIC DNA]</scope>
    <source>
        <strain evidence="10">cv. Chaw 1501</strain>
        <tissue evidence="9">Young leaves</tissue>
    </source>
</reference>
<feature type="compositionally biased region" description="Basic residues" evidence="6">
    <location>
        <begin position="139"/>
        <end position="148"/>
    </location>
</feature>
<keyword evidence="3" id="KW-0238">DNA-binding</keyword>
<evidence type="ECO:0000259" key="8">
    <source>
        <dbReference type="PROSITE" id="PS51370"/>
    </source>
</evidence>
<dbReference type="GO" id="GO:0043565">
    <property type="term" value="F:sequence-specific DNA binding"/>
    <property type="evidence" value="ECO:0007669"/>
    <property type="project" value="TreeGrafter"/>
</dbReference>
<feature type="domain" description="TCP" evidence="7">
    <location>
        <begin position="146"/>
        <end position="204"/>
    </location>
</feature>
<name>A0A3S3N936_9MAGN</name>
<evidence type="ECO:0000256" key="1">
    <source>
        <dbReference type="ARBA" id="ARBA00004123"/>
    </source>
</evidence>
<dbReference type="Proteomes" id="UP000283530">
    <property type="component" value="Unassembled WGS sequence"/>
</dbReference>
<dbReference type="GO" id="GO:0005634">
    <property type="term" value="C:nucleus"/>
    <property type="evidence" value="ECO:0007669"/>
    <property type="project" value="UniProtKB-SubCell"/>
</dbReference>
<dbReference type="InterPro" id="IPR005333">
    <property type="entry name" value="Transcription_factor_TCP"/>
</dbReference>
<evidence type="ECO:0000313" key="9">
    <source>
        <dbReference type="EMBL" id="RWR75021.1"/>
    </source>
</evidence>
<accession>A0A3S3N936</accession>
<dbReference type="PROSITE" id="PS51369">
    <property type="entry name" value="TCP"/>
    <property type="match status" value="1"/>
</dbReference>
<dbReference type="PROSITE" id="PS51370">
    <property type="entry name" value="R"/>
    <property type="match status" value="1"/>
</dbReference>
<evidence type="ECO:0000256" key="3">
    <source>
        <dbReference type="ARBA" id="ARBA00023125"/>
    </source>
</evidence>
<protein>
    <submittedName>
        <fullName evidence="9">Transcription factor teosinte branched 1</fullName>
    </submittedName>
</protein>
<comment type="caution">
    <text evidence="9">The sequence shown here is derived from an EMBL/GenBank/DDBJ whole genome shotgun (WGS) entry which is preliminary data.</text>
</comment>
<evidence type="ECO:0000256" key="5">
    <source>
        <dbReference type="ARBA" id="ARBA00023242"/>
    </source>
</evidence>
<feature type="region of interest" description="Disordered" evidence="6">
    <location>
        <begin position="212"/>
        <end position="239"/>
    </location>
</feature>
<proteinExistence type="predicted"/>
<evidence type="ECO:0000313" key="10">
    <source>
        <dbReference type="Proteomes" id="UP000283530"/>
    </source>
</evidence>